<feature type="compositionally biased region" description="Low complexity" evidence="1">
    <location>
        <begin position="625"/>
        <end position="642"/>
    </location>
</feature>
<dbReference type="Pfam" id="PF12757">
    <property type="entry name" value="Eisosome1"/>
    <property type="match status" value="1"/>
</dbReference>
<dbReference type="InParanoid" id="W2RQI8"/>
<feature type="region of interest" description="Disordered" evidence="1">
    <location>
        <begin position="446"/>
        <end position="474"/>
    </location>
</feature>
<feature type="region of interest" description="Disordered" evidence="1">
    <location>
        <begin position="67"/>
        <end position="102"/>
    </location>
</feature>
<feature type="compositionally biased region" description="Basic and acidic residues" evidence="1">
    <location>
        <begin position="701"/>
        <end position="735"/>
    </location>
</feature>
<feature type="compositionally biased region" description="Low complexity" evidence="1">
    <location>
        <begin position="865"/>
        <end position="878"/>
    </location>
</feature>
<dbReference type="HOGENOM" id="CLU_009741_0_0_1"/>
<feature type="compositionally biased region" description="Low complexity" evidence="1">
    <location>
        <begin position="927"/>
        <end position="936"/>
    </location>
</feature>
<dbReference type="Proteomes" id="UP000030752">
    <property type="component" value="Unassembled WGS sequence"/>
</dbReference>
<reference evidence="2 3" key="1">
    <citation type="submission" date="2013-03" db="EMBL/GenBank/DDBJ databases">
        <title>The Genome Sequence of Phialophora europaea CBS 101466.</title>
        <authorList>
            <consortium name="The Broad Institute Genomics Platform"/>
            <person name="Cuomo C."/>
            <person name="de Hoog S."/>
            <person name="Gorbushina A."/>
            <person name="Walker B."/>
            <person name="Young S.K."/>
            <person name="Zeng Q."/>
            <person name="Gargeya S."/>
            <person name="Fitzgerald M."/>
            <person name="Haas B."/>
            <person name="Abouelleil A."/>
            <person name="Allen A.W."/>
            <person name="Alvarado L."/>
            <person name="Arachchi H.M."/>
            <person name="Berlin A.M."/>
            <person name="Chapman S.B."/>
            <person name="Gainer-Dewar J."/>
            <person name="Goldberg J."/>
            <person name="Griggs A."/>
            <person name="Gujja S."/>
            <person name="Hansen M."/>
            <person name="Howarth C."/>
            <person name="Imamovic A."/>
            <person name="Ireland A."/>
            <person name="Larimer J."/>
            <person name="McCowan C."/>
            <person name="Murphy C."/>
            <person name="Pearson M."/>
            <person name="Poon T.W."/>
            <person name="Priest M."/>
            <person name="Roberts A."/>
            <person name="Saif S."/>
            <person name="Shea T."/>
            <person name="Sisk P."/>
            <person name="Sykes S."/>
            <person name="Wortman J."/>
            <person name="Nusbaum C."/>
            <person name="Birren B."/>
        </authorList>
    </citation>
    <scope>NUCLEOTIDE SEQUENCE [LARGE SCALE GENOMIC DNA]</scope>
    <source>
        <strain evidence="2 3">CBS 101466</strain>
    </source>
</reference>
<dbReference type="AlphaFoldDB" id="W2RQI8"/>
<feature type="compositionally biased region" description="Basic and acidic residues" evidence="1">
    <location>
        <begin position="909"/>
        <end position="924"/>
    </location>
</feature>
<feature type="compositionally biased region" description="Basic and acidic residues" evidence="1">
    <location>
        <begin position="770"/>
        <end position="794"/>
    </location>
</feature>
<feature type="compositionally biased region" description="Basic residues" evidence="1">
    <location>
        <begin position="884"/>
        <end position="896"/>
    </location>
</feature>
<dbReference type="EMBL" id="KB822722">
    <property type="protein sequence ID" value="ETN38786.1"/>
    <property type="molecule type" value="Genomic_DNA"/>
</dbReference>
<protein>
    <recommendedName>
        <fullName evidence="4">Eisosome protein 1</fullName>
    </recommendedName>
</protein>
<keyword evidence="3" id="KW-1185">Reference proteome</keyword>
<feature type="compositionally biased region" description="Basic and acidic residues" evidence="1">
    <location>
        <begin position="511"/>
        <end position="603"/>
    </location>
</feature>
<evidence type="ECO:0000256" key="1">
    <source>
        <dbReference type="SAM" id="MobiDB-lite"/>
    </source>
</evidence>
<accession>W2RQI8</accession>
<dbReference type="PANTHER" id="PTHR28298">
    <property type="entry name" value="EISOSOME PROTEIN 1"/>
    <property type="match status" value="1"/>
</dbReference>
<gene>
    <name evidence="2" type="ORF">HMPREF1541_06824</name>
</gene>
<feature type="compositionally biased region" description="Polar residues" evidence="1">
    <location>
        <begin position="363"/>
        <end position="378"/>
    </location>
</feature>
<dbReference type="InterPro" id="IPR024527">
    <property type="entry name" value="Eisosome1"/>
</dbReference>
<dbReference type="GO" id="GO:0070941">
    <property type="term" value="P:eisosome assembly"/>
    <property type="evidence" value="ECO:0007669"/>
    <property type="project" value="TreeGrafter"/>
</dbReference>
<dbReference type="OrthoDB" id="4070583at2759"/>
<feature type="compositionally biased region" description="Basic and acidic residues" evidence="1">
    <location>
        <begin position="939"/>
        <end position="962"/>
    </location>
</feature>
<feature type="region of interest" description="Disordered" evidence="1">
    <location>
        <begin position="510"/>
        <end position="995"/>
    </location>
</feature>
<dbReference type="STRING" id="1220924.W2RQI8"/>
<feature type="compositionally biased region" description="Low complexity" evidence="1">
    <location>
        <begin position="77"/>
        <end position="87"/>
    </location>
</feature>
<sequence>MSATVKPGAPQGQDLQGSEYQAASAALYVTRDTASSQASHSILDEDGRLSAASAATSLKYARAQDLPSFPSQGGVKLASAGAAASLANENQKSFEHWKPDPIPAANKAAMQAKDYKMNPLWQPELSAAGSKAALQAHSHTTSPDIWRASESEHGLSAAGQAHAARKPTKPITERDVSASDHRKALLAATGAMSGSRKRSGSAPVPPQANPSAGWALKAANSTQKTSNPRGDFASGDPGFDAARIQNMAKSNVSRQMYGSTPPVSIEVEEKKRQDMLRASAVAMAQKMYAIQQTHIDEAKSTRQSDSTTGARAARNRAMSDASTSQVPDNPGRGYENLQETATKLAQERLAKLHDEHAAYRQYYGQTTPQKTNRLSSIRGNRRRASSLNEADDSDEEQSRKIKSQMSIFQSKVAEVDSKKRQADRDALLVAAHKNVTAQMNKMDEKVFSDTGKSSPQQRELWERQARERAQRESDERMINVGRVNIGGGKYLDQADIDAIAKQRLQPTLDEITDKAEKQRARDEEIRLEQERLKQEQETEKQREAEIKKELKDSQAREKQEERARRNEEKRVQREEENAVKEKRQAEVAAEKERARLEREEKRKSGGKKPGFFSGVLGRTAGGTAAGTAAVGSTAAVAPGASTHSAHPTSNDTEHPELETGQPTSQIIEPDDSPGLEAKDRTTRQVEAADTVPPSYYPAVISHDEPTSDSKHDDEPLSPSKRDDEPTSPSKRDSRIKSLFGRFRGKSHSAEDDEPLKTTGDARPATPKAIEATKKSTEASRESGDTDIPRSDSMRDVALAGRRTRDSEETSDMYGDANEHQTPDSPVSPVKDTPAGDALATAHTAVTRGRSPSISSLSDSDEERPAAVSPASPTAPAAADDTRGKRGLRQRLLKKVKPAGGVGTALSNKLSKDKDTSSSAQDKDVVLGPAAAGTPHAGAKKAEGETGKKSQDTQEREEARDAFTEEVSLAPPPKLADARGESPRGSREISRFHEEL</sequence>
<feature type="compositionally biased region" description="Basic and acidic residues" evidence="1">
    <location>
        <begin position="975"/>
        <end position="995"/>
    </location>
</feature>
<feature type="region of interest" description="Disordered" evidence="1">
    <location>
        <begin position="360"/>
        <end position="404"/>
    </location>
</feature>
<evidence type="ECO:0000313" key="3">
    <source>
        <dbReference type="Proteomes" id="UP000030752"/>
    </source>
</evidence>
<dbReference type="eggNOG" id="ENOG502S8WV">
    <property type="taxonomic scope" value="Eukaryota"/>
</dbReference>
<dbReference type="VEuPathDB" id="FungiDB:HMPREF1541_06824"/>
<feature type="compositionally biased region" description="Basic and acidic residues" evidence="1">
    <location>
        <begin position="459"/>
        <end position="474"/>
    </location>
</feature>
<organism evidence="2 3">
    <name type="scientific">Cyphellophora europaea (strain CBS 101466)</name>
    <name type="common">Phialophora europaea</name>
    <dbReference type="NCBI Taxonomy" id="1220924"/>
    <lineage>
        <taxon>Eukaryota</taxon>
        <taxon>Fungi</taxon>
        <taxon>Dikarya</taxon>
        <taxon>Ascomycota</taxon>
        <taxon>Pezizomycotina</taxon>
        <taxon>Eurotiomycetes</taxon>
        <taxon>Chaetothyriomycetidae</taxon>
        <taxon>Chaetothyriales</taxon>
        <taxon>Cyphellophoraceae</taxon>
        <taxon>Cyphellophora</taxon>
    </lineage>
</organism>
<dbReference type="GeneID" id="19974163"/>
<feature type="compositionally biased region" description="Polar residues" evidence="1">
    <location>
        <begin position="219"/>
        <end position="228"/>
    </location>
</feature>
<feature type="region of interest" description="Disordered" evidence="1">
    <location>
        <begin position="294"/>
        <end position="335"/>
    </location>
</feature>
<proteinExistence type="predicted"/>
<feature type="region of interest" description="Disordered" evidence="1">
    <location>
        <begin position="150"/>
        <end position="240"/>
    </location>
</feature>
<feature type="compositionally biased region" description="Basic and acidic residues" evidence="1">
    <location>
        <begin position="171"/>
        <end position="183"/>
    </location>
</feature>
<dbReference type="PANTHER" id="PTHR28298:SF1">
    <property type="entry name" value="EISOSOME PROTEIN 1"/>
    <property type="match status" value="1"/>
</dbReference>
<name>W2RQI8_CYPE1</name>
<dbReference type="RefSeq" id="XP_008719375.1">
    <property type="nucleotide sequence ID" value="XM_008721153.1"/>
</dbReference>
<dbReference type="CDD" id="cd22265">
    <property type="entry name" value="UDM1_RNF168"/>
    <property type="match status" value="1"/>
</dbReference>
<evidence type="ECO:0000313" key="2">
    <source>
        <dbReference type="EMBL" id="ETN38786.1"/>
    </source>
</evidence>
<evidence type="ECO:0008006" key="4">
    <source>
        <dbReference type="Google" id="ProtNLM"/>
    </source>
</evidence>